<accession>A0ABW5LR25</accession>
<protein>
    <submittedName>
        <fullName evidence="1">Uncharacterized protein</fullName>
    </submittedName>
</protein>
<evidence type="ECO:0000313" key="2">
    <source>
        <dbReference type="Proteomes" id="UP001597508"/>
    </source>
</evidence>
<evidence type="ECO:0000313" key="1">
    <source>
        <dbReference type="EMBL" id="MFD2567085.1"/>
    </source>
</evidence>
<sequence length="1160" mass="132254">MNSIHMMSDIVLTKETMNHKKDIALTSVRINDELYYQISNCDLMRPFFMSIVSDSNHWLFISSNGGLTAGRKNAEYALFPYYTDDKITESADITGSKSIFKVSKNNQEYLWEPLAIRSLGNYRTSQNLYKNKYGNKIIFEEINHDLELIFRYEWNSSNQFGFVKKSTLINTSKELLKVELLDGIQNIMPASIGSDIQNQSSNLVDAYKRNELEESTGLGIYALSAILVDKAEASEALKANVAWSIGLENPTYLVSSLQLDNFRSCQPVKQEVDIKAEKGAYFVNAEISLSPEVSKEWMIVANVNQNHSDIARLSKEIQENSSLEKEIYKDIELGTKRLVDLNAASDAIQCSADSLKDTRHFSNTLFNIMRGGIFDNNYQIEKWDFINYLKNANKKVARTSEGVLAKLPEVFSLSSIQDIANSSDDKNFRRLCLEYMPLKFSRRHGDPSRPWNKFSINTRNEDDGSKILDYEGNWRDIFQNWEALAHSYPEFIESMIHKFLNATTFDGYNPYRVTKSGFDWEVIEPDDPWSYIGYWGDHQIIYLLKFLEFIQNHQPGKLEGFFSKDLFVYANVPYKIKSYQDLLKNPKDTIVFDEELDAKIRRERNELGADGALLRDENRFIVKVNFIEKILATSLAKLSNFIPEGGIWMNTQRPEWNDANNALVGNGVSMVTLCYLHRFFTFFDKLLATTHTKEVAVSNEVLTFFDQVLKTFEEHALLLDSSINDTNRKIILDALGKSGSDYRTKIYEHAFSGRKTALSLKKLKRFISLSNQYLEHSIKANKRADNLYHAYNLMTVNGDNSVSISYLNEMLEGQVAVLSSGYLSSKEALDVLNALKKSKLFRHDQYSYLLYPNKELKGFLDRNNIPEDTVLSSKLLQELLKDGNVQIIEKDVNGKYHFNGNFKNADDLSEALHELSESKYQSLVDSDTPKVLQAFEDVFNHKAFTGRSGTFYGYEGLGSIYWHMVSKLLLAVQECALKAVNNNESDVLIGHLLEHYYEINEGIGVHKSPSLYGAFPTDPYSHTPAGKGAQQPGMTGQVKEDVLSRFGELGVFVTQGKIHFHPCLLRKSEFIKKAKPFHYVSLSKERKTITLEKGSLGFTFCQVPVVYEISEKDALSISFKDGSQKVIDQLVIGDAISQQVFKRTGEVTQIKVFVKEDLLK</sequence>
<organism evidence="1 2">
    <name type="scientific">Pseudotenacibaculum haliotis</name>
    <dbReference type="NCBI Taxonomy" id="1862138"/>
    <lineage>
        <taxon>Bacteria</taxon>
        <taxon>Pseudomonadati</taxon>
        <taxon>Bacteroidota</taxon>
        <taxon>Flavobacteriia</taxon>
        <taxon>Flavobacteriales</taxon>
        <taxon>Flavobacteriaceae</taxon>
        <taxon>Pseudotenacibaculum</taxon>
    </lineage>
</organism>
<comment type="caution">
    <text evidence="1">The sequence shown here is derived from an EMBL/GenBank/DDBJ whole genome shotgun (WGS) entry which is preliminary data.</text>
</comment>
<dbReference type="RefSeq" id="WP_379665795.1">
    <property type="nucleotide sequence ID" value="NZ_JBHULH010000003.1"/>
</dbReference>
<dbReference type="EMBL" id="JBHULH010000003">
    <property type="protein sequence ID" value="MFD2567085.1"/>
    <property type="molecule type" value="Genomic_DNA"/>
</dbReference>
<dbReference type="Proteomes" id="UP001597508">
    <property type="component" value="Unassembled WGS sequence"/>
</dbReference>
<name>A0ABW5LR25_9FLAO</name>
<proteinExistence type="predicted"/>
<keyword evidence="2" id="KW-1185">Reference proteome</keyword>
<gene>
    <name evidence="1" type="ORF">ACFSRZ_06850</name>
</gene>
<reference evidence="2" key="1">
    <citation type="journal article" date="2019" name="Int. J. Syst. Evol. Microbiol.">
        <title>The Global Catalogue of Microorganisms (GCM) 10K type strain sequencing project: providing services to taxonomists for standard genome sequencing and annotation.</title>
        <authorList>
            <consortium name="The Broad Institute Genomics Platform"/>
            <consortium name="The Broad Institute Genome Sequencing Center for Infectious Disease"/>
            <person name="Wu L."/>
            <person name="Ma J."/>
        </authorList>
    </citation>
    <scope>NUCLEOTIDE SEQUENCE [LARGE SCALE GENOMIC DNA]</scope>
    <source>
        <strain evidence="2">KCTC 52127</strain>
    </source>
</reference>